<dbReference type="PANTHER" id="PTHR48208:SF2">
    <property type="entry name" value="CENTROMERE PROTEIN I"/>
    <property type="match status" value="1"/>
</dbReference>
<dbReference type="InParanoid" id="A0A1J7IPY1"/>
<keyword evidence="6" id="KW-0137">Centromere</keyword>
<dbReference type="GO" id="GO:0034080">
    <property type="term" value="P:CENP-A containing chromatin assembly"/>
    <property type="evidence" value="ECO:0007669"/>
    <property type="project" value="TreeGrafter"/>
</dbReference>
<keyword evidence="8" id="KW-1185">Reference proteome</keyword>
<dbReference type="STRING" id="1408157.A0A1J7IPY1"/>
<organism evidence="7 8">
    <name type="scientific">Coniochaeta ligniaria NRRL 30616</name>
    <dbReference type="NCBI Taxonomy" id="1408157"/>
    <lineage>
        <taxon>Eukaryota</taxon>
        <taxon>Fungi</taxon>
        <taxon>Dikarya</taxon>
        <taxon>Ascomycota</taxon>
        <taxon>Pezizomycotina</taxon>
        <taxon>Sordariomycetes</taxon>
        <taxon>Sordariomycetidae</taxon>
        <taxon>Coniochaetales</taxon>
        <taxon>Coniochaetaceae</taxon>
        <taxon>Coniochaeta</taxon>
    </lineage>
</organism>
<accession>A0A1J7IPY1</accession>
<evidence type="ECO:0000256" key="6">
    <source>
        <dbReference type="ARBA" id="ARBA00023328"/>
    </source>
</evidence>
<evidence type="ECO:0000256" key="5">
    <source>
        <dbReference type="ARBA" id="ARBA00023242"/>
    </source>
</evidence>
<keyword evidence="4" id="KW-0158">Chromosome</keyword>
<dbReference type="CDD" id="cd22647">
    <property type="entry name" value="CTF3_NTD_HEAT"/>
    <property type="match status" value="1"/>
</dbReference>
<dbReference type="InterPro" id="IPR012485">
    <property type="entry name" value="CENP-I"/>
</dbReference>
<dbReference type="GO" id="GO:0000070">
    <property type="term" value="P:mitotic sister chromatid segregation"/>
    <property type="evidence" value="ECO:0007669"/>
    <property type="project" value="TreeGrafter"/>
</dbReference>
<dbReference type="GO" id="GO:0000939">
    <property type="term" value="C:inner kinetochore"/>
    <property type="evidence" value="ECO:0007669"/>
    <property type="project" value="TreeGrafter"/>
</dbReference>
<evidence type="ECO:0000256" key="4">
    <source>
        <dbReference type="ARBA" id="ARBA00022454"/>
    </source>
</evidence>
<evidence type="ECO:0000256" key="1">
    <source>
        <dbReference type="ARBA" id="ARBA00004123"/>
    </source>
</evidence>
<protein>
    <submittedName>
        <fullName evidence="7">Mis6-domain-containing protein</fullName>
    </submittedName>
</protein>
<evidence type="ECO:0000313" key="7">
    <source>
        <dbReference type="EMBL" id="OIW29534.1"/>
    </source>
</evidence>
<comment type="subcellular location">
    <subcellularLocation>
        <location evidence="2">Chromosome</location>
        <location evidence="2">Centromere</location>
    </subcellularLocation>
    <subcellularLocation>
        <location evidence="1">Nucleus</location>
    </subcellularLocation>
</comment>
<dbReference type="GO" id="GO:0005634">
    <property type="term" value="C:nucleus"/>
    <property type="evidence" value="ECO:0007669"/>
    <property type="project" value="UniProtKB-SubCell"/>
</dbReference>
<evidence type="ECO:0000256" key="3">
    <source>
        <dbReference type="ARBA" id="ARBA00005470"/>
    </source>
</evidence>
<dbReference type="OrthoDB" id="6347512at2759"/>
<sequence length="715" mass="79312">MADRHETLIGDVEEASKLPAKRRAAAIKPTIERLTDSLYENGALPDDLVRLVGLVTHPRHLDQASLAAIVRNLYPTAKVPGDAILDVVGCLGHGELKPSLTIQGHLLRWLVMVYHVLEEPEALSRAYAVLFNLLDTAAIRPQLCHVLALITRRKHVRPFRIQAVLALSRQTGSDPALTGLLRVFKNYYPEIIVGEVTRGRAAAFKHPDPQWRSRLDEIQAEHRSRATVGDTGPRNGFRVNHLLSRQMKGRASSLPTVRTVHAQENSVTLEEIDNADSFVRNLEKFELPSQLVAVLADPLLQKLMILRPNNEASARVKNWVAACARDVKSGDAGAEVLLDVIEVLHDYVSATKSLPSVLLFHVLFTVWNGVDSQEAVLSALSYLPIADFSTLYQKTLQPLENCILKGTSETQLILLNFYTSLLRNWSITVFSTEDNLSPNVSSIADLIEHVHNLALTISQSSPSNTTAAHLAILDFYEVTATITAHPNILQSLRQAIPHPSLVYILHFSPSLAVFCRLCDVLATYKRGLGTIVSQTPELSELDKARLKVFNGFLMDICNCIWRVRAFSSSDKNAQGCHVAAPVVGALEAYAKMIDPDTPLESMFDVSHSPVLCAQSLECIRELEDIELAEKDGDLRERHGGPVTQKSLAALRNRGGLNLEWQEYRLAVINHLEERGFVGIPRLMYVTMKILMRSREQSGNGSVLERSNGSVLTLRY</sequence>
<comment type="similarity">
    <text evidence="3">Belongs to the CENP-I/CTF3 family.</text>
</comment>
<proteinExistence type="inferred from homology"/>
<dbReference type="Pfam" id="PF07778">
    <property type="entry name" value="CENP-I"/>
    <property type="match status" value="1"/>
</dbReference>
<dbReference type="PANTHER" id="PTHR48208">
    <property type="entry name" value="CENTROMERE PROTEIN I"/>
    <property type="match status" value="1"/>
</dbReference>
<evidence type="ECO:0000313" key="8">
    <source>
        <dbReference type="Proteomes" id="UP000182658"/>
    </source>
</evidence>
<dbReference type="AlphaFoldDB" id="A0A1J7IPY1"/>
<name>A0A1J7IPY1_9PEZI</name>
<dbReference type="Proteomes" id="UP000182658">
    <property type="component" value="Unassembled WGS sequence"/>
</dbReference>
<keyword evidence="5" id="KW-0539">Nucleus</keyword>
<gene>
    <name evidence="7" type="ORF">CONLIGDRAFT_714056</name>
</gene>
<reference evidence="7 8" key="1">
    <citation type="submission" date="2016-10" db="EMBL/GenBank/DDBJ databases">
        <title>Draft genome sequence of Coniochaeta ligniaria NRRL30616, a lignocellulolytic fungus for bioabatement of inhibitors in plant biomass hydrolysates.</title>
        <authorList>
            <consortium name="DOE Joint Genome Institute"/>
            <person name="Jimenez D.J."/>
            <person name="Hector R.E."/>
            <person name="Riley R."/>
            <person name="Sun H."/>
            <person name="Grigoriev I.V."/>
            <person name="Van Elsas J.D."/>
            <person name="Nichols N.N."/>
        </authorList>
    </citation>
    <scope>NUCLEOTIDE SEQUENCE [LARGE SCALE GENOMIC DNA]</scope>
    <source>
        <strain evidence="7 8">NRRL 30616</strain>
    </source>
</reference>
<dbReference type="EMBL" id="KV875097">
    <property type="protein sequence ID" value="OIW29534.1"/>
    <property type="molecule type" value="Genomic_DNA"/>
</dbReference>
<evidence type="ECO:0000256" key="2">
    <source>
        <dbReference type="ARBA" id="ARBA00004584"/>
    </source>
</evidence>